<evidence type="ECO:0000313" key="12">
    <source>
        <dbReference type="EMBL" id="KAG9452052.1"/>
    </source>
</evidence>
<comment type="similarity">
    <text evidence="9">Belongs to the Ca(2+):cation antiporter (CaCA) (TC 2.A.19) family. Cation/calcium exchanger (CCX) subfamily.</text>
</comment>
<feature type="transmembrane region" description="Helical" evidence="10">
    <location>
        <begin position="147"/>
        <end position="174"/>
    </location>
</feature>
<evidence type="ECO:0000256" key="10">
    <source>
        <dbReference type="SAM" id="Phobius"/>
    </source>
</evidence>
<proteinExistence type="inferred from homology"/>
<feature type="transmembrane region" description="Helical" evidence="10">
    <location>
        <begin position="109"/>
        <end position="135"/>
    </location>
</feature>
<comment type="caution">
    <text evidence="12">The sequence shown here is derived from an EMBL/GenBank/DDBJ whole genome shotgun (WGS) entry which is preliminary data.</text>
</comment>
<evidence type="ECO:0000259" key="11">
    <source>
        <dbReference type="Pfam" id="PF01699"/>
    </source>
</evidence>
<evidence type="ECO:0000256" key="2">
    <source>
        <dbReference type="ARBA" id="ARBA00022448"/>
    </source>
</evidence>
<feature type="transmembrane region" description="Helical" evidence="10">
    <location>
        <begin position="12"/>
        <end position="32"/>
    </location>
</feature>
<sequence>MANLFSVIQSRRLYLFLNISFLLLLASFFLAIHSSPSRPLSLFLNSIRVSRNFSKPFHPSADSTEDCSNLKKLDNHESKCALIISSGCKSDGYINYLYIFYCTCGGTPILGYIVLALWLLVLFYLLGNTAAYYFCSSLEKLSSLLKLSPAVAGVTLLSLGNGAPDFFSSIVSFVGSGSGAVGLNSVLGGVFFVSSVVVGLISILVGGRGVSVDKPSFIRDVSFLLLALCSLLAILVLGRINIWGAVAFTSIYFLYVSVVSTSHCFRKANPRCISPLPLINFGDESAEFRELEAPLLVSIDKEEPVWLIKESPETDYQIGEDCSPSCFSSSRFYSYGRKLLHLLELPLYLPRRLTIPVVCEVRWSKPFAVASATLAPCLLAVLWNSQMNSNKKLPVYLIGALIGIILGITAYISTEKSNPPQRFLFPWLAGGFLMSVIWTYITADELVALLVSLGHILGISPSVLGLTVLAWGNSLGDLIANVALALNGGSDEGAQATVTLRSGVTREGPNSQTRAIDRLHRNFRGTWEGPRAAAAPPPQVGPWVPKSLKSEDNLRRMALRFVELGRTEPLLSRITSSRTSATCENRTIHDRQTHRKLNRIYILQKCENADGENDRLAVAVAGVHQTKKTKEGTRILCWRKWLRLLQFLLGSAYLSPPLDVHFDVSLSPDILLSFHGKGLKLASEIVTLMAIPTNFSSLSLKPLSIRSPSGKISLFQLNGRVSASKMNSISSNGSLPACDSNRIKMSSKEDVQRCKSSLESLFCYDKSVPEEIIEKPIGLSLDEKNIGNKPRCTDCNAKGALLCKTCSGSGLYVDSILESQGIIVKVRCLGCGGTGNVMCPDCGGRGHI</sequence>
<evidence type="ECO:0000256" key="6">
    <source>
        <dbReference type="ARBA" id="ARBA00023053"/>
    </source>
</evidence>
<keyword evidence="5 10" id="KW-1133">Transmembrane helix</keyword>
<feature type="transmembrane region" description="Helical" evidence="10">
    <location>
        <begin position="186"/>
        <end position="205"/>
    </location>
</feature>
<keyword evidence="2" id="KW-0813">Transport</keyword>
<evidence type="ECO:0000313" key="13">
    <source>
        <dbReference type="Proteomes" id="UP000825729"/>
    </source>
</evidence>
<evidence type="ECO:0000256" key="8">
    <source>
        <dbReference type="ARBA" id="ARBA00023201"/>
    </source>
</evidence>
<feature type="transmembrane region" description="Helical" evidence="10">
    <location>
        <begin position="395"/>
        <end position="412"/>
    </location>
</feature>
<dbReference type="PANTHER" id="PTHR12266:SF36">
    <property type="entry name" value="OS10G0436900 PROTEIN"/>
    <property type="match status" value="1"/>
</dbReference>
<dbReference type="InterPro" id="IPR036410">
    <property type="entry name" value="HSP_DnaJ_Cys-rich_dom_sf"/>
</dbReference>
<keyword evidence="8" id="KW-0739">Sodium transport</keyword>
<name>A0AAV7EWN9_ARIFI</name>
<dbReference type="InterPro" id="IPR044880">
    <property type="entry name" value="NCX_ion-bd_dom_sf"/>
</dbReference>
<dbReference type="GO" id="GO:0015297">
    <property type="term" value="F:antiporter activity"/>
    <property type="evidence" value="ECO:0007669"/>
    <property type="project" value="UniProtKB-KW"/>
</dbReference>
<keyword evidence="13" id="KW-1185">Reference proteome</keyword>
<organism evidence="12 13">
    <name type="scientific">Aristolochia fimbriata</name>
    <name type="common">White veined hardy Dutchman's pipe vine</name>
    <dbReference type="NCBI Taxonomy" id="158543"/>
    <lineage>
        <taxon>Eukaryota</taxon>
        <taxon>Viridiplantae</taxon>
        <taxon>Streptophyta</taxon>
        <taxon>Embryophyta</taxon>
        <taxon>Tracheophyta</taxon>
        <taxon>Spermatophyta</taxon>
        <taxon>Magnoliopsida</taxon>
        <taxon>Magnoliidae</taxon>
        <taxon>Piperales</taxon>
        <taxon>Aristolochiaceae</taxon>
        <taxon>Aristolochia</taxon>
    </lineage>
</organism>
<feature type="domain" description="Sodium/calcium exchanger membrane region" evidence="11">
    <location>
        <begin position="116"/>
        <end position="259"/>
    </location>
</feature>
<gene>
    <name evidence="12" type="ORF">H6P81_004956</name>
</gene>
<dbReference type="Gene3D" id="1.20.1420.30">
    <property type="entry name" value="NCX, central ion-binding region"/>
    <property type="match status" value="2"/>
</dbReference>
<evidence type="ECO:0000256" key="1">
    <source>
        <dbReference type="ARBA" id="ARBA00004141"/>
    </source>
</evidence>
<dbReference type="AlphaFoldDB" id="A0AAV7EWN9"/>
<feature type="transmembrane region" description="Helical" evidence="10">
    <location>
        <begin position="217"/>
        <end position="236"/>
    </location>
</feature>
<evidence type="ECO:0000256" key="9">
    <source>
        <dbReference type="ARBA" id="ARBA00038187"/>
    </source>
</evidence>
<feature type="domain" description="Sodium/calcium exchanger membrane region" evidence="11">
    <location>
        <begin position="428"/>
        <end position="491"/>
    </location>
</feature>
<dbReference type="GO" id="GO:0008324">
    <property type="term" value="F:monoatomic cation transmembrane transporter activity"/>
    <property type="evidence" value="ECO:0007669"/>
    <property type="project" value="TreeGrafter"/>
</dbReference>
<keyword evidence="6" id="KW-0915">Sodium</keyword>
<evidence type="ECO:0000256" key="7">
    <source>
        <dbReference type="ARBA" id="ARBA00023136"/>
    </source>
</evidence>
<evidence type="ECO:0000256" key="4">
    <source>
        <dbReference type="ARBA" id="ARBA00022692"/>
    </source>
</evidence>
<dbReference type="InterPro" id="IPR004837">
    <property type="entry name" value="NaCa_Exmemb"/>
</dbReference>
<dbReference type="InterPro" id="IPR051359">
    <property type="entry name" value="CaCA_antiporter"/>
</dbReference>
<feature type="transmembrane region" description="Helical" evidence="10">
    <location>
        <begin position="447"/>
        <end position="471"/>
    </location>
</feature>
<accession>A0AAV7EWN9</accession>
<dbReference type="GO" id="GO:0006814">
    <property type="term" value="P:sodium ion transport"/>
    <property type="evidence" value="ECO:0007669"/>
    <property type="project" value="UniProtKB-KW"/>
</dbReference>
<dbReference type="Pfam" id="PF01699">
    <property type="entry name" value="Na_Ca_ex"/>
    <property type="match status" value="2"/>
</dbReference>
<protein>
    <recommendedName>
        <fullName evidence="11">Sodium/calcium exchanger membrane region domain-containing protein</fullName>
    </recommendedName>
</protein>
<dbReference type="Proteomes" id="UP000825729">
    <property type="component" value="Unassembled WGS sequence"/>
</dbReference>
<dbReference type="EMBL" id="JAINDJ010000003">
    <property type="protein sequence ID" value="KAG9452052.1"/>
    <property type="molecule type" value="Genomic_DNA"/>
</dbReference>
<evidence type="ECO:0000256" key="3">
    <source>
        <dbReference type="ARBA" id="ARBA00022449"/>
    </source>
</evidence>
<feature type="transmembrane region" description="Helical" evidence="10">
    <location>
        <begin position="242"/>
        <end position="261"/>
    </location>
</feature>
<dbReference type="GO" id="GO:0016020">
    <property type="term" value="C:membrane"/>
    <property type="evidence" value="ECO:0007669"/>
    <property type="project" value="UniProtKB-SubCell"/>
</dbReference>
<dbReference type="SUPFAM" id="SSF57938">
    <property type="entry name" value="DnaJ/Hsp40 cysteine-rich domain"/>
    <property type="match status" value="1"/>
</dbReference>
<comment type="subcellular location">
    <subcellularLocation>
        <location evidence="1">Membrane</location>
        <topology evidence="1">Multi-pass membrane protein</topology>
    </subcellularLocation>
</comment>
<keyword evidence="3" id="KW-0050">Antiport</keyword>
<feature type="transmembrane region" description="Helical" evidence="10">
    <location>
        <begin position="424"/>
        <end position="441"/>
    </location>
</feature>
<keyword evidence="7 10" id="KW-0472">Membrane</keyword>
<keyword evidence="4 10" id="KW-0812">Transmembrane</keyword>
<keyword evidence="8" id="KW-0406">Ion transport</keyword>
<evidence type="ECO:0000256" key="5">
    <source>
        <dbReference type="ARBA" id="ARBA00022989"/>
    </source>
</evidence>
<dbReference type="PANTHER" id="PTHR12266">
    <property type="entry name" value="NA+/CA2+ K+ INDEPENDENT EXCHANGER"/>
    <property type="match status" value="1"/>
</dbReference>
<reference evidence="12 13" key="1">
    <citation type="submission" date="2021-07" db="EMBL/GenBank/DDBJ databases">
        <title>The Aristolochia fimbriata genome: insights into angiosperm evolution, floral development and chemical biosynthesis.</title>
        <authorList>
            <person name="Jiao Y."/>
        </authorList>
    </citation>
    <scope>NUCLEOTIDE SEQUENCE [LARGE SCALE GENOMIC DNA]</scope>
    <source>
        <strain evidence="12">IBCAS-2021</strain>
        <tissue evidence="12">Leaf</tissue>
    </source>
</reference>